<evidence type="ECO:0000256" key="1">
    <source>
        <dbReference type="ARBA" id="ARBA00022679"/>
    </source>
</evidence>
<evidence type="ECO:0000259" key="3">
    <source>
        <dbReference type="PROSITE" id="PS51186"/>
    </source>
</evidence>
<keyword evidence="1 4" id="KW-0808">Transferase</keyword>
<comment type="caution">
    <text evidence="4">The sequence shown here is derived from an EMBL/GenBank/DDBJ whole genome shotgun (WGS) entry which is preliminary data.</text>
</comment>
<dbReference type="InterPro" id="IPR016181">
    <property type="entry name" value="Acyl_CoA_acyltransferase"/>
</dbReference>
<dbReference type="OrthoDB" id="5197788at2"/>
<name>A0A366ERK9_9HYPH</name>
<gene>
    <name evidence="4" type="ORF">DFR50_13747</name>
</gene>
<dbReference type="RefSeq" id="WP_113892024.1">
    <property type="nucleotide sequence ID" value="NZ_QNRK01000037.1"/>
</dbReference>
<evidence type="ECO:0000313" key="4">
    <source>
        <dbReference type="EMBL" id="RBP05062.1"/>
    </source>
</evidence>
<dbReference type="Pfam" id="PF00583">
    <property type="entry name" value="Acetyltransf_1"/>
    <property type="match status" value="1"/>
</dbReference>
<dbReference type="GO" id="GO:0016747">
    <property type="term" value="F:acyltransferase activity, transferring groups other than amino-acyl groups"/>
    <property type="evidence" value="ECO:0007669"/>
    <property type="project" value="InterPro"/>
</dbReference>
<proteinExistence type="predicted"/>
<evidence type="ECO:0000313" key="5">
    <source>
        <dbReference type="Proteomes" id="UP000253529"/>
    </source>
</evidence>
<keyword evidence="2" id="KW-0012">Acyltransferase</keyword>
<dbReference type="CDD" id="cd04301">
    <property type="entry name" value="NAT_SF"/>
    <property type="match status" value="1"/>
</dbReference>
<dbReference type="EMBL" id="QNRK01000037">
    <property type="protein sequence ID" value="RBP05062.1"/>
    <property type="molecule type" value="Genomic_DNA"/>
</dbReference>
<dbReference type="SUPFAM" id="SSF55729">
    <property type="entry name" value="Acyl-CoA N-acyltransferases (Nat)"/>
    <property type="match status" value="1"/>
</dbReference>
<dbReference type="PANTHER" id="PTHR43877">
    <property type="entry name" value="AMINOALKYLPHOSPHONATE N-ACETYLTRANSFERASE-RELATED-RELATED"/>
    <property type="match status" value="1"/>
</dbReference>
<dbReference type="InterPro" id="IPR000182">
    <property type="entry name" value="GNAT_dom"/>
</dbReference>
<dbReference type="AlphaFoldDB" id="A0A366ERK9"/>
<protein>
    <submittedName>
        <fullName evidence="4">Amino-acid N-acetyltransferase</fullName>
    </submittedName>
</protein>
<reference evidence="4 5" key="1">
    <citation type="submission" date="2018-06" db="EMBL/GenBank/DDBJ databases">
        <title>Genomic Encyclopedia of Type Strains, Phase IV (KMG-IV): sequencing the most valuable type-strain genomes for metagenomic binning, comparative biology and taxonomic classification.</title>
        <authorList>
            <person name="Goeker M."/>
        </authorList>
    </citation>
    <scope>NUCLEOTIDE SEQUENCE [LARGE SCALE GENOMIC DNA]</scope>
    <source>
        <strain evidence="4 5">DSM 24875</strain>
    </source>
</reference>
<dbReference type="InterPro" id="IPR050832">
    <property type="entry name" value="Bact_Acetyltransf"/>
</dbReference>
<dbReference type="Proteomes" id="UP000253529">
    <property type="component" value="Unassembled WGS sequence"/>
</dbReference>
<sequence length="152" mass="16003">MTDDGDLRGMRLEGDESDALRAALTAAGLPADDIAEPGVLLFGFARDRTAVGYGGLELCGRDGLLRSVVVAAEARGEGVGRGIVDWLLDHAVRLGCERVWLFTTSARGYFEAQGFAAVERREAPASILSTRQGAGLCPATATVMVRILARGP</sequence>
<keyword evidence="5" id="KW-1185">Reference proteome</keyword>
<dbReference type="PROSITE" id="PS51186">
    <property type="entry name" value="GNAT"/>
    <property type="match status" value="1"/>
</dbReference>
<dbReference type="Gene3D" id="3.40.630.30">
    <property type="match status" value="1"/>
</dbReference>
<evidence type="ECO:0000256" key="2">
    <source>
        <dbReference type="ARBA" id="ARBA00023315"/>
    </source>
</evidence>
<organism evidence="4 5">
    <name type="scientific">Roseiarcus fermentans</name>
    <dbReference type="NCBI Taxonomy" id="1473586"/>
    <lineage>
        <taxon>Bacteria</taxon>
        <taxon>Pseudomonadati</taxon>
        <taxon>Pseudomonadota</taxon>
        <taxon>Alphaproteobacteria</taxon>
        <taxon>Hyphomicrobiales</taxon>
        <taxon>Roseiarcaceae</taxon>
        <taxon>Roseiarcus</taxon>
    </lineage>
</organism>
<dbReference type="NCBIfam" id="NF040501">
    <property type="entry name" value="resist_ArsN2"/>
    <property type="match status" value="1"/>
</dbReference>
<accession>A0A366ERK9</accession>
<feature type="domain" description="N-acetyltransferase" evidence="3">
    <location>
        <begin position="1"/>
        <end position="149"/>
    </location>
</feature>